<dbReference type="Proteomes" id="UP000565521">
    <property type="component" value="Unassembled WGS sequence"/>
</dbReference>
<reference evidence="6 7" key="1">
    <citation type="submission" date="2020-05" db="EMBL/GenBank/DDBJ databases">
        <title>Hymenobacter terrestris sp. nov. and Hymenobacter lapidiphilus sp. nov., isolated from regoliths in Antarctica.</title>
        <authorList>
            <person name="Sedlacek I."/>
            <person name="Pantucek R."/>
            <person name="Zeman M."/>
            <person name="Holochova P."/>
            <person name="Kralova S."/>
            <person name="Stankova E."/>
            <person name="Sedo O."/>
            <person name="Micenkova L."/>
            <person name="Svec P."/>
            <person name="Gupta V."/>
            <person name="Sood U."/>
            <person name="Korpole U.S."/>
            <person name="Lal R."/>
        </authorList>
    </citation>
    <scope>NUCLEOTIDE SEQUENCE [LARGE SCALE GENOMIC DNA]</scope>
    <source>
        <strain evidence="6 7">P5342</strain>
    </source>
</reference>
<dbReference type="GO" id="GO:0003700">
    <property type="term" value="F:DNA-binding transcription factor activity"/>
    <property type="evidence" value="ECO:0007669"/>
    <property type="project" value="InterPro"/>
</dbReference>
<dbReference type="GO" id="GO:0043565">
    <property type="term" value="F:sequence-specific DNA binding"/>
    <property type="evidence" value="ECO:0007669"/>
    <property type="project" value="InterPro"/>
</dbReference>
<dbReference type="RefSeq" id="WP_176908537.1">
    <property type="nucleotide sequence ID" value="NZ_JABKAU010000016.1"/>
</dbReference>
<sequence>MLILLPTLSVAQWMLGFAGWYDSHDSYSTFMFYMPWQLGLLMGPVYYLYFRSLTRPAFYQRPALRHLLPGLAQITLFAAVAAYDLGWWRGVRQRPLPDFFGTKGYGATLLGYLELPLALAGYALLLVYTLRVLADYRRYYRYLNDNFSNPERLRFAGLRQILLLQVASLGLGLLFTGLNEALSLNYQSAWYFYVVQGCLVYGLIVVGLQANYAAASSPLPLTSPAPLTLPPATSLKQPLAVTTASVSAVEEGAEQASAGLASLPSELLAHRDHLVHFMETEQPWLRAELTLAELAQALHVTPGILSRVINTGCGCNFSDFVNGYRVRAATERLASPRYAHYSLVGVAFDCGFNSKSTFNRVFKKLAGYPPSDVTRPNT</sequence>
<dbReference type="Pfam" id="PF12833">
    <property type="entry name" value="HTH_18"/>
    <property type="match status" value="1"/>
</dbReference>
<dbReference type="PROSITE" id="PS01124">
    <property type="entry name" value="HTH_ARAC_FAMILY_2"/>
    <property type="match status" value="1"/>
</dbReference>
<feature type="transmembrane region" description="Helical" evidence="4">
    <location>
        <begin position="28"/>
        <end position="49"/>
    </location>
</feature>
<dbReference type="InterPro" id="IPR009057">
    <property type="entry name" value="Homeodomain-like_sf"/>
</dbReference>
<dbReference type="InterPro" id="IPR018062">
    <property type="entry name" value="HTH_AraC-typ_CS"/>
</dbReference>
<gene>
    <name evidence="6" type="ORF">HW554_10480</name>
</gene>
<dbReference type="EMBL" id="JABKAU010000016">
    <property type="protein sequence ID" value="NVO31636.1"/>
    <property type="molecule type" value="Genomic_DNA"/>
</dbReference>
<keyword evidence="4" id="KW-0812">Transmembrane</keyword>
<proteinExistence type="predicted"/>
<feature type="transmembrane region" description="Helical" evidence="4">
    <location>
        <begin position="155"/>
        <end position="178"/>
    </location>
</feature>
<feature type="transmembrane region" description="Helical" evidence="4">
    <location>
        <begin position="109"/>
        <end position="134"/>
    </location>
</feature>
<keyword evidence="3" id="KW-0804">Transcription</keyword>
<name>A0A7Y7U5E0_9BACT</name>
<dbReference type="SMART" id="SM00342">
    <property type="entry name" value="HTH_ARAC"/>
    <property type="match status" value="1"/>
</dbReference>
<keyword evidence="4" id="KW-0472">Membrane</keyword>
<dbReference type="PANTHER" id="PTHR43280">
    <property type="entry name" value="ARAC-FAMILY TRANSCRIPTIONAL REGULATOR"/>
    <property type="match status" value="1"/>
</dbReference>
<evidence type="ECO:0000256" key="3">
    <source>
        <dbReference type="ARBA" id="ARBA00023163"/>
    </source>
</evidence>
<dbReference type="Gene3D" id="1.10.10.60">
    <property type="entry name" value="Homeodomain-like"/>
    <property type="match status" value="2"/>
</dbReference>
<organism evidence="6 7">
    <name type="scientific">Hymenobacter lapidiphilus</name>
    <dbReference type="NCBI Taxonomy" id="2608003"/>
    <lineage>
        <taxon>Bacteria</taxon>
        <taxon>Pseudomonadati</taxon>
        <taxon>Bacteroidota</taxon>
        <taxon>Cytophagia</taxon>
        <taxon>Cytophagales</taxon>
        <taxon>Hymenobacteraceae</taxon>
        <taxon>Hymenobacter</taxon>
    </lineage>
</organism>
<evidence type="ECO:0000256" key="4">
    <source>
        <dbReference type="SAM" id="Phobius"/>
    </source>
</evidence>
<evidence type="ECO:0000256" key="2">
    <source>
        <dbReference type="ARBA" id="ARBA00023125"/>
    </source>
</evidence>
<evidence type="ECO:0000313" key="7">
    <source>
        <dbReference type="Proteomes" id="UP000565521"/>
    </source>
</evidence>
<dbReference type="PANTHER" id="PTHR43280:SF29">
    <property type="entry name" value="ARAC-FAMILY TRANSCRIPTIONAL REGULATOR"/>
    <property type="match status" value="1"/>
</dbReference>
<evidence type="ECO:0000259" key="5">
    <source>
        <dbReference type="PROSITE" id="PS01124"/>
    </source>
</evidence>
<feature type="transmembrane region" description="Helical" evidence="4">
    <location>
        <begin position="70"/>
        <end position="89"/>
    </location>
</feature>
<dbReference type="InterPro" id="IPR018060">
    <property type="entry name" value="HTH_AraC"/>
</dbReference>
<comment type="caution">
    <text evidence="6">The sequence shown here is derived from an EMBL/GenBank/DDBJ whole genome shotgun (WGS) entry which is preliminary data.</text>
</comment>
<dbReference type="SUPFAM" id="SSF46689">
    <property type="entry name" value="Homeodomain-like"/>
    <property type="match status" value="1"/>
</dbReference>
<feature type="transmembrane region" description="Helical" evidence="4">
    <location>
        <begin position="190"/>
        <end position="208"/>
    </location>
</feature>
<protein>
    <submittedName>
        <fullName evidence="6">Helix-turn-helix transcriptional regulator</fullName>
    </submittedName>
</protein>
<evidence type="ECO:0000313" key="6">
    <source>
        <dbReference type="EMBL" id="NVO31636.1"/>
    </source>
</evidence>
<feature type="domain" description="HTH araC/xylS-type" evidence="5">
    <location>
        <begin position="272"/>
        <end position="376"/>
    </location>
</feature>
<keyword evidence="7" id="KW-1185">Reference proteome</keyword>
<accession>A0A7Y7U5E0</accession>
<keyword evidence="2" id="KW-0238">DNA-binding</keyword>
<keyword evidence="4" id="KW-1133">Transmembrane helix</keyword>
<dbReference type="AlphaFoldDB" id="A0A7Y7U5E0"/>
<keyword evidence="1" id="KW-0805">Transcription regulation</keyword>
<evidence type="ECO:0000256" key="1">
    <source>
        <dbReference type="ARBA" id="ARBA00023015"/>
    </source>
</evidence>
<dbReference type="PROSITE" id="PS00041">
    <property type="entry name" value="HTH_ARAC_FAMILY_1"/>
    <property type="match status" value="1"/>
</dbReference>